<feature type="domain" description="Flagellin N-terminal" evidence="5">
    <location>
        <begin position="5"/>
        <end position="143"/>
    </location>
</feature>
<dbReference type="EMBL" id="CP015578">
    <property type="protein sequence ID" value="ARQ96821.1"/>
    <property type="molecule type" value="Genomic_DNA"/>
</dbReference>
<proteinExistence type="inferred from homology"/>
<dbReference type="KEGG" id="clx:CLAN_0037"/>
<accession>A0A1X9SKQ1</accession>
<dbReference type="Pfam" id="PF07196">
    <property type="entry name" value="Flagellin_IN"/>
    <property type="match status" value="2"/>
</dbReference>
<dbReference type="InterPro" id="IPR042187">
    <property type="entry name" value="Flagellin_C_sub2"/>
</dbReference>
<evidence type="ECO:0000313" key="8">
    <source>
        <dbReference type="Proteomes" id="UP000202031"/>
    </source>
</evidence>
<dbReference type="Pfam" id="PF00669">
    <property type="entry name" value="Flagellin_N"/>
    <property type="match status" value="1"/>
</dbReference>
<dbReference type="Gene3D" id="1.20.1330.10">
    <property type="entry name" value="f41 fragment of flagellin, N-terminal domain"/>
    <property type="match status" value="2"/>
</dbReference>
<keyword evidence="2 4" id="KW-0964">Secreted</keyword>
<dbReference type="Pfam" id="PF00700">
    <property type="entry name" value="Flagellin_C"/>
    <property type="match status" value="1"/>
</dbReference>
<keyword evidence="7" id="KW-0966">Cell projection</keyword>
<comment type="function">
    <text evidence="4">Flagellin is the subunit protein which polymerizes to form the filaments of bacterial flagella.</text>
</comment>
<dbReference type="PANTHER" id="PTHR42792:SF2">
    <property type="entry name" value="FLAGELLIN"/>
    <property type="match status" value="1"/>
</dbReference>
<dbReference type="InterPro" id="IPR001492">
    <property type="entry name" value="Flagellin"/>
</dbReference>
<keyword evidence="7" id="KW-0969">Cilium</keyword>
<dbReference type="NCBIfam" id="NF010115">
    <property type="entry name" value="PRK13588.1"/>
    <property type="match status" value="1"/>
</dbReference>
<evidence type="ECO:0000256" key="1">
    <source>
        <dbReference type="ARBA" id="ARBA00005709"/>
    </source>
</evidence>
<protein>
    <recommendedName>
        <fullName evidence="4">Flagellin</fullName>
    </recommendedName>
</protein>
<dbReference type="GO" id="GO:0005576">
    <property type="term" value="C:extracellular region"/>
    <property type="evidence" value="ECO:0007669"/>
    <property type="project" value="UniProtKB-SubCell"/>
</dbReference>
<dbReference type="InterPro" id="IPR001029">
    <property type="entry name" value="Flagellin_N"/>
</dbReference>
<evidence type="ECO:0000256" key="4">
    <source>
        <dbReference type="RuleBase" id="RU362073"/>
    </source>
</evidence>
<evidence type="ECO:0000259" key="5">
    <source>
        <dbReference type="Pfam" id="PF00669"/>
    </source>
</evidence>
<name>A0A1X9SKQ1_9BACT</name>
<dbReference type="GeneID" id="46920512"/>
<keyword evidence="3 4" id="KW-0975">Bacterial flagellum</keyword>
<comment type="similarity">
    <text evidence="1 4">Belongs to the bacterial flagellin family.</text>
</comment>
<dbReference type="SUPFAM" id="SSF64518">
    <property type="entry name" value="Phase 1 flagellin"/>
    <property type="match status" value="1"/>
</dbReference>
<reference evidence="8" key="1">
    <citation type="journal article" date="2017" name="Genome Biol. Evol.">
        <title>Comparative Genomic Analysis Identifies a Campylobacter Clade Deficient in Selenium Metabolism.</title>
        <authorList>
            <person name="Miller W.G."/>
            <person name="Yee E."/>
            <person name="Lopes B.S."/>
            <person name="Chapman M.H."/>
            <person name="Huynh S."/>
            <person name="Bono J.L."/>
            <person name="Parker C.T."/>
            <person name="Strachan N.J.C."/>
            <person name="Forbes K.J."/>
        </authorList>
    </citation>
    <scope>NUCLEOTIDE SEQUENCE [LARGE SCALE GENOMIC DNA]</scope>
    <source>
        <strain evidence="8">NCTC 13004</strain>
    </source>
</reference>
<dbReference type="Gene3D" id="3.30.70.2120">
    <property type="match status" value="2"/>
</dbReference>
<dbReference type="RefSeq" id="WP_100590277.1">
    <property type="nucleotide sequence ID" value="NZ_CP015578.1"/>
</dbReference>
<gene>
    <name evidence="7" type="primary">fla1</name>
    <name evidence="7" type="ORF">CLAN_0037</name>
</gene>
<evidence type="ECO:0000313" key="7">
    <source>
        <dbReference type="EMBL" id="ARQ96821.1"/>
    </source>
</evidence>
<dbReference type="AlphaFoldDB" id="A0A1X9SKQ1"/>
<dbReference type="PANTHER" id="PTHR42792">
    <property type="entry name" value="FLAGELLIN"/>
    <property type="match status" value="1"/>
</dbReference>
<comment type="subcellular location">
    <subcellularLocation>
        <location evidence="4">Secreted</location>
    </subcellularLocation>
    <subcellularLocation>
        <location evidence="4">Bacterial flagellum</location>
    </subcellularLocation>
</comment>
<dbReference type="GO" id="GO:0009288">
    <property type="term" value="C:bacterial-type flagellum"/>
    <property type="evidence" value="ECO:0007669"/>
    <property type="project" value="UniProtKB-SubCell"/>
</dbReference>
<keyword evidence="7" id="KW-0282">Flagellum</keyword>
<dbReference type="Gene3D" id="6.10.10.10">
    <property type="entry name" value="Flagellar export chaperone, C-terminal domain"/>
    <property type="match status" value="1"/>
</dbReference>
<organism evidence="7 8">
    <name type="scientific">Campylobacter lanienae NCTC 13004</name>
    <dbReference type="NCBI Taxonomy" id="1031753"/>
    <lineage>
        <taxon>Bacteria</taxon>
        <taxon>Pseudomonadati</taxon>
        <taxon>Campylobacterota</taxon>
        <taxon>Epsilonproteobacteria</taxon>
        <taxon>Campylobacterales</taxon>
        <taxon>Campylobacteraceae</taxon>
        <taxon>Campylobacter</taxon>
    </lineage>
</organism>
<dbReference type="InterPro" id="IPR046358">
    <property type="entry name" value="Flagellin_C"/>
</dbReference>
<dbReference type="PRINTS" id="PR00207">
    <property type="entry name" value="FLAGELLIN"/>
</dbReference>
<evidence type="ECO:0000256" key="2">
    <source>
        <dbReference type="ARBA" id="ARBA00022525"/>
    </source>
</evidence>
<dbReference type="GO" id="GO:0005198">
    <property type="term" value="F:structural molecule activity"/>
    <property type="evidence" value="ECO:0007669"/>
    <property type="project" value="UniProtKB-UniRule"/>
</dbReference>
<dbReference type="InterPro" id="IPR010810">
    <property type="entry name" value="Flagellin_hook_IN_motif"/>
</dbReference>
<sequence length="532" mass="56371">MSFRINTNIAAMNAHANSLINDRALTSSLGRLSSGLRIQTAADDASGLVIADSLKSQANSLGQAISNGNDAIGIVQTADKAMDEQIKILDTIKTKAIQAANDSQNSDSRKAIQNDISRLLDELDNIANTTSFNGQKLLNGNFTNKNFQIGAYSNQTAKISVENTNSNAIGHTHYLSTTPMIFDNNKFDTANFTMQLNAVPSHVSGIKFDAISGQEILDNGLGVIADKINSYSSETGVKASVKNEFISDARIFGTTFFPGTISKLSINGVEIGTNIHFNVGDPSNILIDTINAKSDITGVSASNVGERLSMSSSNGKPILIEVGSVDDSKAMGLSMKDGNGADSTSALILGELYLQSNNGSPPSLDLKETTGNIKGAEIGGLSAKAADTNDIIGSQLREQVSLSLSDLVRNKLDEHVLRAMGQVELLNPILELPAGVNSYVGAQALIDVSLNALKKLDKLRADLGSVQNQLVATINNITVTQVNVKSAESQIRDVDFASESANFSKFNILAQSGSYAMSQANAVQQNILRLLQ</sequence>
<evidence type="ECO:0000256" key="3">
    <source>
        <dbReference type="ARBA" id="ARBA00023143"/>
    </source>
</evidence>
<reference evidence="8" key="2">
    <citation type="journal article" date="2017" name="Genome Biol. Evol.">
        <title>Comparative genomic analysis identifies a Campylobacter clade deficient in selenium metabolism.</title>
        <authorList>
            <person name="Miller W.G."/>
            <person name="Yee E."/>
            <person name="Lopes B.S."/>
            <person name="Chapman M.H."/>
            <person name="Huynh S."/>
            <person name="Bono J.L."/>
            <person name="Parker C.T."/>
            <person name="Strachan N.J.C."/>
            <person name="Forbes K.J."/>
        </authorList>
    </citation>
    <scope>NUCLEOTIDE SEQUENCE [LARGE SCALE GENOMIC DNA]</scope>
    <source>
        <strain evidence="8">NCTC 13004</strain>
    </source>
</reference>
<dbReference type="Proteomes" id="UP000202031">
    <property type="component" value="Chromosome"/>
</dbReference>
<feature type="domain" description="Flagellin C-terminal" evidence="6">
    <location>
        <begin position="451"/>
        <end position="531"/>
    </location>
</feature>
<evidence type="ECO:0000259" key="6">
    <source>
        <dbReference type="Pfam" id="PF00700"/>
    </source>
</evidence>